<evidence type="ECO:0008006" key="5">
    <source>
        <dbReference type="Google" id="ProtNLM"/>
    </source>
</evidence>
<feature type="compositionally biased region" description="Basic residues" evidence="2">
    <location>
        <begin position="74"/>
        <end position="88"/>
    </location>
</feature>
<evidence type="ECO:0000313" key="4">
    <source>
        <dbReference type="Proteomes" id="UP001152759"/>
    </source>
</evidence>
<feature type="coiled-coil region" evidence="1">
    <location>
        <begin position="128"/>
        <end position="162"/>
    </location>
</feature>
<feature type="compositionally biased region" description="Polar residues" evidence="2">
    <location>
        <begin position="58"/>
        <end position="67"/>
    </location>
</feature>
<evidence type="ECO:0000256" key="1">
    <source>
        <dbReference type="SAM" id="Coils"/>
    </source>
</evidence>
<organism evidence="3 4">
    <name type="scientific">Bemisia tabaci</name>
    <name type="common">Sweetpotato whitefly</name>
    <name type="synonym">Aleurodes tabaci</name>
    <dbReference type="NCBI Taxonomy" id="7038"/>
    <lineage>
        <taxon>Eukaryota</taxon>
        <taxon>Metazoa</taxon>
        <taxon>Ecdysozoa</taxon>
        <taxon>Arthropoda</taxon>
        <taxon>Hexapoda</taxon>
        <taxon>Insecta</taxon>
        <taxon>Pterygota</taxon>
        <taxon>Neoptera</taxon>
        <taxon>Paraneoptera</taxon>
        <taxon>Hemiptera</taxon>
        <taxon>Sternorrhyncha</taxon>
        <taxon>Aleyrodoidea</taxon>
        <taxon>Aleyrodidae</taxon>
        <taxon>Aleyrodinae</taxon>
        <taxon>Bemisia</taxon>
    </lineage>
</organism>
<dbReference type="AlphaFoldDB" id="A0A9P0AJA8"/>
<feature type="region of interest" description="Disordered" evidence="2">
    <location>
        <begin position="1"/>
        <end position="92"/>
    </location>
</feature>
<dbReference type="Proteomes" id="UP001152759">
    <property type="component" value="Chromosome 7"/>
</dbReference>
<feature type="compositionally biased region" description="Basic and acidic residues" evidence="2">
    <location>
        <begin position="1"/>
        <end position="10"/>
    </location>
</feature>
<accession>A0A9P0AJA8</accession>
<keyword evidence="4" id="KW-1185">Reference proteome</keyword>
<dbReference type="EMBL" id="OU963868">
    <property type="protein sequence ID" value="CAH0393028.1"/>
    <property type="molecule type" value="Genomic_DNA"/>
</dbReference>
<reference evidence="3" key="1">
    <citation type="submission" date="2021-12" db="EMBL/GenBank/DDBJ databases">
        <authorList>
            <person name="King R."/>
        </authorList>
    </citation>
    <scope>NUCLEOTIDE SEQUENCE</scope>
</reference>
<gene>
    <name evidence="3" type="ORF">BEMITA_LOCUS11477</name>
</gene>
<name>A0A9P0AJA8_BEMTA</name>
<evidence type="ECO:0000256" key="2">
    <source>
        <dbReference type="SAM" id="MobiDB-lite"/>
    </source>
</evidence>
<sequence>MAKVSLKSDEDSAVECSKSTSESDQSPREDLYRENNLNLLNFTGSESDFSEDDGLSFPASSPRNMVQSSSNRSARSKSLRIAARKGRKRSIEDDESILEEELSRASHKHQSKNAINARINRIKKKKYMQSLEESLDAYKNECKRWQAEYRQKSSEVQVLQKEVEYLKAVLRNESKLGAIVKNLKSCGTPVQPPMDVDFTNEHLFPLELKGTNFNQQNVNSLSYIPRVQKTRAETYSDLRIDSNTMDEILNDQFNPSNSSSGFSDDESMTFKTVFPSASDLFNFDLPESFEESSLFSLPTIEVEDSATVDPDSSSRLDDIGICLHVSTVSGISMEFCSHCAKYTCPELLDASLRSSAGETVSH</sequence>
<proteinExistence type="predicted"/>
<protein>
    <recommendedName>
        <fullName evidence="5">BZIP domain-containing protein</fullName>
    </recommendedName>
</protein>
<feature type="compositionally biased region" description="Polar residues" evidence="2">
    <location>
        <begin position="35"/>
        <end position="47"/>
    </location>
</feature>
<evidence type="ECO:0000313" key="3">
    <source>
        <dbReference type="EMBL" id="CAH0393028.1"/>
    </source>
</evidence>
<keyword evidence="1" id="KW-0175">Coiled coil</keyword>